<comment type="cofactor">
    <cofactor evidence="1">
        <name>NAD(+)</name>
        <dbReference type="ChEBI" id="CHEBI:57540"/>
    </cofactor>
</comment>
<protein>
    <submittedName>
        <fullName evidence="6">UDP-glucose 4-epimerase</fullName>
    </submittedName>
</protein>
<keyword evidence="4" id="KW-0456">Lyase</keyword>
<dbReference type="RefSeq" id="WP_109744402.1">
    <property type="nucleotide sequence ID" value="NZ_QGGO01000024.1"/>
</dbReference>
<gene>
    <name evidence="6" type="ORF">LV89_03718</name>
</gene>
<dbReference type="InterPro" id="IPR036291">
    <property type="entry name" value="NAD(P)-bd_dom_sf"/>
</dbReference>
<dbReference type="InterPro" id="IPR044516">
    <property type="entry name" value="UXS-like"/>
</dbReference>
<keyword evidence="7" id="KW-1185">Reference proteome</keyword>
<sequence length="309" mass="35075">MFKILITGGAGFIGSHLAERLIVNPNYFVVSIDNLSTGCRENIPSIFPNNYQFIECDVNNHEHLSDIMLAYKFDYVFHYAAVVGVARTLDYPLLVLQDIEGIKNVLNLSKNTGVKRVFFSSSSEVYGEPVEFPQNEHTTPLNSKIPYAIVKNIGEAFLKSYKKEYNLDYTIFRFFNTYGSKQSADFVISKFIKLALSNKDITIYGDGLQTRTFCFIEDNLEATIRILNDDLVINDVINFGSDIEMTILDLAKLVIDKTNSKSKIIHLPALKEGDMTRRKPDNTKMKQILQGELLPLSDGIDRILELFNK</sequence>
<organism evidence="6 7">
    <name type="scientific">Arcicella aurantiaca</name>
    <dbReference type="NCBI Taxonomy" id="591202"/>
    <lineage>
        <taxon>Bacteria</taxon>
        <taxon>Pseudomonadati</taxon>
        <taxon>Bacteroidota</taxon>
        <taxon>Cytophagia</taxon>
        <taxon>Cytophagales</taxon>
        <taxon>Flectobacillaceae</taxon>
        <taxon>Arcicella</taxon>
    </lineage>
</organism>
<evidence type="ECO:0000313" key="7">
    <source>
        <dbReference type="Proteomes" id="UP000245489"/>
    </source>
</evidence>
<reference evidence="6 7" key="1">
    <citation type="submission" date="2018-05" db="EMBL/GenBank/DDBJ databases">
        <title>Genomic Encyclopedia of Archaeal and Bacterial Type Strains, Phase II (KMG-II): from individual species to whole genera.</title>
        <authorList>
            <person name="Goeker M."/>
        </authorList>
    </citation>
    <scope>NUCLEOTIDE SEQUENCE [LARGE SCALE GENOMIC DNA]</scope>
    <source>
        <strain evidence="6 7">DSM 22214</strain>
    </source>
</reference>
<name>A0A316DTY5_9BACT</name>
<evidence type="ECO:0000256" key="3">
    <source>
        <dbReference type="ARBA" id="ARBA00023027"/>
    </source>
</evidence>
<dbReference type="Pfam" id="PF01370">
    <property type="entry name" value="Epimerase"/>
    <property type="match status" value="1"/>
</dbReference>
<evidence type="ECO:0000256" key="4">
    <source>
        <dbReference type="ARBA" id="ARBA00023239"/>
    </source>
</evidence>
<evidence type="ECO:0000313" key="6">
    <source>
        <dbReference type="EMBL" id="PWK21425.1"/>
    </source>
</evidence>
<dbReference type="SUPFAM" id="SSF51735">
    <property type="entry name" value="NAD(P)-binding Rossmann-fold domains"/>
    <property type="match status" value="1"/>
</dbReference>
<evidence type="ECO:0000256" key="2">
    <source>
        <dbReference type="ARBA" id="ARBA00022793"/>
    </source>
</evidence>
<dbReference type="InterPro" id="IPR001509">
    <property type="entry name" value="Epimerase_deHydtase"/>
</dbReference>
<keyword evidence="3" id="KW-0520">NAD</keyword>
<accession>A0A316DTY5</accession>
<dbReference type="GO" id="GO:0042732">
    <property type="term" value="P:D-xylose metabolic process"/>
    <property type="evidence" value="ECO:0007669"/>
    <property type="project" value="InterPro"/>
</dbReference>
<comment type="caution">
    <text evidence="6">The sequence shown here is derived from an EMBL/GenBank/DDBJ whole genome shotgun (WGS) entry which is preliminary data.</text>
</comment>
<proteinExistence type="predicted"/>
<dbReference type="AlphaFoldDB" id="A0A316DTY5"/>
<dbReference type="Gene3D" id="3.40.50.720">
    <property type="entry name" value="NAD(P)-binding Rossmann-like Domain"/>
    <property type="match status" value="1"/>
</dbReference>
<dbReference type="GO" id="GO:0048040">
    <property type="term" value="F:UDP-glucuronate decarboxylase activity"/>
    <property type="evidence" value="ECO:0007669"/>
    <property type="project" value="TreeGrafter"/>
</dbReference>
<dbReference type="PANTHER" id="PTHR43078">
    <property type="entry name" value="UDP-GLUCURONIC ACID DECARBOXYLASE-RELATED"/>
    <property type="match status" value="1"/>
</dbReference>
<feature type="domain" description="NAD-dependent epimerase/dehydratase" evidence="5">
    <location>
        <begin position="4"/>
        <end position="238"/>
    </location>
</feature>
<dbReference type="OrthoDB" id="9811743at2"/>
<dbReference type="PANTHER" id="PTHR43078:SF6">
    <property type="entry name" value="UDP-GLUCURONIC ACID DECARBOXYLASE 1"/>
    <property type="match status" value="1"/>
</dbReference>
<dbReference type="GO" id="GO:0070403">
    <property type="term" value="F:NAD+ binding"/>
    <property type="evidence" value="ECO:0007669"/>
    <property type="project" value="InterPro"/>
</dbReference>
<dbReference type="GO" id="GO:0005737">
    <property type="term" value="C:cytoplasm"/>
    <property type="evidence" value="ECO:0007669"/>
    <property type="project" value="TreeGrafter"/>
</dbReference>
<dbReference type="Proteomes" id="UP000245489">
    <property type="component" value="Unassembled WGS sequence"/>
</dbReference>
<dbReference type="EMBL" id="QGGO01000024">
    <property type="protein sequence ID" value="PWK21425.1"/>
    <property type="molecule type" value="Genomic_DNA"/>
</dbReference>
<evidence type="ECO:0000256" key="1">
    <source>
        <dbReference type="ARBA" id="ARBA00001911"/>
    </source>
</evidence>
<evidence type="ECO:0000259" key="5">
    <source>
        <dbReference type="Pfam" id="PF01370"/>
    </source>
</evidence>
<keyword evidence="2" id="KW-0210">Decarboxylase</keyword>